<dbReference type="PANTHER" id="PTHR48098:SF6">
    <property type="entry name" value="FERRI-BACILLIBACTIN ESTERASE BESA"/>
    <property type="match status" value="1"/>
</dbReference>
<dbReference type="Gene3D" id="3.40.50.1820">
    <property type="entry name" value="alpha/beta hydrolase"/>
    <property type="match status" value="1"/>
</dbReference>
<proteinExistence type="predicted"/>
<dbReference type="InterPro" id="IPR050583">
    <property type="entry name" value="Mycobacterial_A85_antigen"/>
</dbReference>
<evidence type="ECO:0000313" key="2">
    <source>
        <dbReference type="EMBL" id="KAK3256292.1"/>
    </source>
</evidence>
<dbReference type="SUPFAM" id="SSF53474">
    <property type="entry name" value="alpha/beta-Hydrolases"/>
    <property type="match status" value="1"/>
</dbReference>
<feature type="region of interest" description="Disordered" evidence="1">
    <location>
        <begin position="351"/>
        <end position="371"/>
    </location>
</feature>
<dbReference type="AlphaFoldDB" id="A0AAE0KPU4"/>
<evidence type="ECO:0000256" key="1">
    <source>
        <dbReference type="SAM" id="MobiDB-lite"/>
    </source>
</evidence>
<gene>
    <name evidence="2" type="ORF">CYMTET_34565</name>
</gene>
<feature type="region of interest" description="Disordered" evidence="1">
    <location>
        <begin position="409"/>
        <end position="435"/>
    </location>
</feature>
<comment type="caution">
    <text evidence="2">The sequence shown here is derived from an EMBL/GenBank/DDBJ whole genome shotgun (WGS) entry which is preliminary data.</text>
</comment>
<evidence type="ECO:0000313" key="3">
    <source>
        <dbReference type="Proteomes" id="UP001190700"/>
    </source>
</evidence>
<evidence type="ECO:0008006" key="4">
    <source>
        <dbReference type="Google" id="ProtNLM"/>
    </source>
</evidence>
<name>A0AAE0KPU4_9CHLO</name>
<keyword evidence="3" id="KW-1185">Reference proteome</keyword>
<dbReference type="Proteomes" id="UP001190700">
    <property type="component" value="Unassembled WGS sequence"/>
</dbReference>
<dbReference type="InterPro" id="IPR029058">
    <property type="entry name" value="AB_hydrolase_fold"/>
</dbReference>
<sequence length="455" mass="49863">MAIFGGVAGAVYMNRKRSTVGLADKQPVMFTGFNSWSVGNSEQVMVQTELPKYDDIDWFAGYFNVPDSAFEQALAFCDAEKEIYDNNDDNDYMTQVTAKAARPPRTIACVESEQDMAGGKLQVVRLNSRPGASRRSKWKEERMIRVWTPPGYHKDMCGEKGIPVLYLNDGKNLFEDWLAHQGVSWNAGHCAGHLIGSGKLPPFMIVGVDSPGPFRSQCYLPFPPGIGINDHRPDAAKWPGGEVEPYMERIVQEMLPMINTEYGGSLERERLCFGGASFGGVCAIYTAMYYPDVFSSVLVESPSLWSGMGKFLGTMYDHEGEWAERMFMATGTLEAWEYAMEETEYATQAGQGVHGGAAQGPGETQHSPGKLPGALAVWDDLSLSDPGRGVWTQQLSAIGELQGGLDLRGAHEDLFGHPDVNAESSDPRPGYTGETKSFSASASWLGYCQTQFVQG</sequence>
<organism evidence="2 3">
    <name type="scientific">Cymbomonas tetramitiformis</name>
    <dbReference type="NCBI Taxonomy" id="36881"/>
    <lineage>
        <taxon>Eukaryota</taxon>
        <taxon>Viridiplantae</taxon>
        <taxon>Chlorophyta</taxon>
        <taxon>Pyramimonadophyceae</taxon>
        <taxon>Pyramimonadales</taxon>
        <taxon>Pyramimonadaceae</taxon>
        <taxon>Cymbomonas</taxon>
    </lineage>
</organism>
<protein>
    <recommendedName>
        <fullName evidence="4">Esterase</fullName>
    </recommendedName>
</protein>
<reference evidence="2 3" key="1">
    <citation type="journal article" date="2015" name="Genome Biol. Evol.">
        <title>Comparative Genomics of a Bacterivorous Green Alga Reveals Evolutionary Causalities and Consequences of Phago-Mixotrophic Mode of Nutrition.</title>
        <authorList>
            <person name="Burns J.A."/>
            <person name="Paasch A."/>
            <person name="Narechania A."/>
            <person name="Kim E."/>
        </authorList>
    </citation>
    <scope>NUCLEOTIDE SEQUENCE [LARGE SCALE GENOMIC DNA]</scope>
    <source>
        <strain evidence="2 3">PLY_AMNH</strain>
    </source>
</reference>
<accession>A0AAE0KPU4</accession>
<dbReference type="Pfam" id="PF00756">
    <property type="entry name" value="Esterase"/>
    <property type="match status" value="1"/>
</dbReference>
<dbReference type="EMBL" id="LGRX02021799">
    <property type="protein sequence ID" value="KAK3256292.1"/>
    <property type="molecule type" value="Genomic_DNA"/>
</dbReference>
<dbReference type="InterPro" id="IPR000801">
    <property type="entry name" value="Esterase-like"/>
</dbReference>
<dbReference type="PANTHER" id="PTHR48098">
    <property type="entry name" value="ENTEROCHELIN ESTERASE-RELATED"/>
    <property type="match status" value="1"/>
</dbReference>